<reference evidence="2" key="2">
    <citation type="journal article" date="2021" name="PeerJ">
        <title>Extensive microbial diversity within the chicken gut microbiome revealed by metagenomics and culture.</title>
        <authorList>
            <person name="Gilroy R."/>
            <person name="Ravi A."/>
            <person name="Getino M."/>
            <person name="Pursley I."/>
            <person name="Horton D.L."/>
            <person name="Alikhan N.F."/>
            <person name="Baker D."/>
            <person name="Gharbi K."/>
            <person name="Hall N."/>
            <person name="Watson M."/>
            <person name="Adriaenssens E.M."/>
            <person name="Foster-Nyarko E."/>
            <person name="Jarju S."/>
            <person name="Secka A."/>
            <person name="Antonio M."/>
            <person name="Oren A."/>
            <person name="Chaudhuri R.R."/>
            <person name="La Ragione R."/>
            <person name="Hildebrand F."/>
            <person name="Pallen M.J."/>
        </authorList>
    </citation>
    <scope>NUCLEOTIDE SEQUENCE</scope>
    <source>
        <strain evidence="2">ChiHjej12B11-7776</strain>
    </source>
</reference>
<feature type="transmembrane region" description="Helical" evidence="1">
    <location>
        <begin position="20"/>
        <end position="39"/>
    </location>
</feature>
<sequence length="177" mass="19493">MQIDVKVTAERAKKVLKPTLLVIMAVVIAVLCCLAYYVISRPSPAQKITVWVSDVSFSYSEELQNDTLAAAQPYGIVKCAYVLRNPQDTYYGMAFSLSGIYSSDVFVMTRQEIESYAGLALFLPLEGVENGLEQDGKTVGIPLKEDVYLLYNANSSKSEALLRAVTEVIARYATKEG</sequence>
<protein>
    <submittedName>
        <fullName evidence="2">Uncharacterized protein</fullName>
    </submittedName>
</protein>
<accession>A0A9D1MXS3</accession>
<comment type="caution">
    <text evidence="2">The sequence shown here is derived from an EMBL/GenBank/DDBJ whole genome shotgun (WGS) entry which is preliminary data.</text>
</comment>
<evidence type="ECO:0000256" key="1">
    <source>
        <dbReference type="SAM" id="Phobius"/>
    </source>
</evidence>
<name>A0A9D1MXS3_9BACT</name>
<dbReference type="EMBL" id="DVOC01000075">
    <property type="protein sequence ID" value="HIU91236.1"/>
    <property type="molecule type" value="Genomic_DNA"/>
</dbReference>
<dbReference type="AlphaFoldDB" id="A0A9D1MXS3"/>
<keyword evidence="1" id="KW-0472">Membrane</keyword>
<proteinExistence type="predicted"/>
<evidence type="ECO:0000313" key="3">
    <source>
        <dbReference type="Proteomes" id="UP000886852"/>
    </source>
</evidence>
<evidence type="ECO:0000313" key="2">
    <source>
        <dbReference type="EMBL" id="HIU91236.1"/>
    </source>
</evidence>
<keyword evidence="1" id="KW-0812">Transmembrane</keyword>
<reference evidence="2" key="1">
    <citation type="submission" date="2020-10" db="EMBL/GenBank/DDBJ databases">
        <authorList>
            <person name="Gilroy R."/>
        </authorList>
    </citation>
    <scope>NUCLEOTIDE SEQUENCE</scope>
    <source>
        <strain evidence="2">ChiHjej12B11-7776</strain>
    </source>
</reference>
<dbReference type="Proteomes" id="UP000886852">
    <property type="component" value="Unassembled WGS sequence"/>
</dbReference>
<keyword evidence="1" id="KW-1133">Transmembrane helix</keyword>
<organism evidence="2 3">
    <name type="scientific">Candidatus Fimimonas merdipullorum</name>
    <dbReference type="NCBI Taxonomy" id="2840822"/>
    <lineage>
        <taxon>Bacteria</taxon>
        <taxon>Pseudomonadati</taxon>
        <taxon>Myxococcota</taxon>
        <taxon>Myxococcia</taxon>
        <taxon>Myxococcales</taxon>
        <taxon>Cystobacterineae</taxon>
        <taxon>Myxococcaceae</taxon>
        <taxon>Myxococcaceae incertae sedis</taxon>
        <taxon>Candidatus Fimimonas</taxon>
    </lineage>
</organism>
<gene>
    <name evidence="2" type="ORF">IAC72_04430</name>
</gene>